<protein>
    <submittedName>
        <fullName evidence="1">Uncharacterized protein Z082L</fullName>
    </submittedName>
</protein>
<name>A7K842_9PHYC</name>
<keyword evidence="2" id="KW-1185">Reference proteome</keyword>
<gene>
    <name evidence="1" type="primary">Z082L</name>
    <name evidence="1" type="ORF">ATCV1_Z082L</name>
</gene>
<dbReference type="EMBL" id="EF101928">
    <property type="protein sequence ID" value="ABT16216.1"/>
    <property type="molecule type" value="Genomic_DNA"/>
</dbReference>
<dbReference type="RefSeq" id="YP_001426563.1">
    <property type="nucleotide sequence ID" value="NC_008724.1"/>
</dbReference>
<accession>A7K842</accession>
<dbReference type="GeneID" id="5470509"/>
<reference evidence="1 2" key="1">
    <citation type="submission" date="2006-09" db="EMBL/GenBank/DDBJ databases">
        <title>Sequence and annotation of the 288-kb ATCV-1 virus that infects an endosymbiotic Chlorella strain of the heliozoon Acanthocystis turfacea.</title>
        <authorList>
            <person name="Fitzgerald L.A."/>
            <person name="Graves M.V."/>
            <person name="Li X."/>
            <person name="Pfitzner A.J.P."/>
            <person name="Hartigan J."/>
            <person name="Van Etten J.L."/>
        </authorList>
    </citation>
    <scope>NUCLEOTIDE SEQUENCE [LARGE SCALE GENOMIC DNA]</scope>
    <source>
        <strain evidence="1 2">ATCV-1</strain>
    </source>
</reference>
<proteinExistence type="predicted"/>
<evidence type="ECO:0000313" key="1">
    <source>
        <dbReference type="EMBL" id="ABT16216.1"/>
    </source>
</evidence>
<evidence type="ECO:0000313" key="2">
    <source>
        <dbReference type="Proteomes" id="UP000202420"/>
    </source>
</evidence>
<dbReference type="Proteomes" id="UP000202420">
    <property type="component" value="Segment"/>
</dbReference>
<dbReference type="KEGG" id="vg:5470509"/>
<organism evidence="1 2">
    <name type="scientific">Chlorovirus heliozoae</name>
    <dbReference type="NCBI Taxonomy" id="322019"/>
    <lineage>
        <taxon>Viruses</taxon>
        <taxon>Varidnaviria</taxon>
        <taxon>Bamfordvirae</taxon>
        <taxon>Nucleocytoviricota</taxon>
        <taxon>Megaviricetes</taxon>
        <taxon>Algavirales</taxon>
        <taxon>Phycodnaviridae</taxon>
        <taxon>Chlorovirus</taxon>
    </lineage>
</organism>
<sequence>MTPQKKVTFANQHGQSLTQVKHIDREGRSMKLAPSTRKFKSVTVTPASLEQRRKLAKEQAKRQVIAAESEIKQIGIQQKKAKNVEKAAMEMYGQAKKQLLKAQAAKGGNKTALVNSLSKTVSKSMGAINQLSKHQTALNAAKQNSMVKLNMAKQHLNAQKRSG</sequence>